<keyword evidence="1" id="KW-0175">Coiled coil</keyword>
<name>A0A024VRM2_PLAFA</name>
<evidence type="ECO:0000256" key="2">
    <source>
        <dbReference type="SAM" id="MobiDB-lite"/>
    </source>
</evidence>
<feature type="domain" description="EDR1/CTR1/ARMC3-like peptidase-like" evidence="3">
    <location>
        <begin position="316"/>
        <end position="358"/>
    </location>
</feature>
<evidence type="ECO:0000313" key="5">
    <source>
        <dbReference type="Proteomes" id="UP000030656"/>
    </source>
</evidence>
<sequence>MSYIHKPNIKQEFYIYRDLKPDNVLIKNVLIKIKKIEHLVDKLIKYDKENIIVEDKNEETKEKKKCAQNKLNMTYEQQGGEGKEYYLDEDKTGDSQHNEHVDNENIKCIKKKSNNQDINIYLEMNQRGINNDNINDDHINDDHINDDHINDDHINDDHINNDHINNDHINNDHINNDHINNTLKNKLNEKCFLQKDNYINSREKLKKGLIKRKYNELTNEEKLKHCKHKNELENYPNMRKTFSQIFSSEERERKRKRKEKRKKQTNTKDDVDRKDKSDKDNKNYENNTNDKSDKNEDEISSQKDSDESIKTFYFEEFDFNFVLLGSVKKGSDRHKSLLFKVLCDSIDIPCRYIRYVKNKTVHYFNLVLIPSIPAQNITECLIPIFWENNKIKIKTNLNIQSKITISNFLNNIKIKFNFLDNFFLKYNFFTKIREK</sequence>
<evidence type="ECO:0000259" key="3">
    <source>
        <dbReference type="Pfam" id="PF14381"/>
    </source>
</evidence>
<feature type="compositionally biased region" description="Basic and acidic residues" evidence="2">
    <location>
        <begin position="266"/>
        <end position="294"/>
    </location>
</feature>
<evidence type="ECO:0000313" key="4">
    <source>
        <dbReference type="EMBL" id="ETW30860.1"/>
    </source>
</evidence>
<feature type="region of interest" description="Disordered" evidence="2">
    <location>
        <begin position="229"/>
        <end position="303"/>
    </location>
</feature>
<dbReference type="OrthoDB" id="354826at2759"/>
<feature type="coiled-coil region" evidence="1">
    <location>
        <begin position="50"/>
        <end position="77"/>
    </location>
</feature>
<protein>
    <recommendedName>
        <fullName evidence="3">EDR1/CTR1/ARMC3-like peptidase-like domain-containing protein</fullName>
    </recommendedName>
</protein>
<reference evidence="4 5" key="1">
    <citation type="submission" date="2013-02" db="EMBL/GenBank/DDBJ databases">
        <title>The Genome Annotation of Plasmodium falciparum FCH/4.</title>
        <authorList>
            <consortium name="The Broad Institute Genome Sequencing Platform"/>
            <consortium name="The Broad Institute Genome Sequencing Center for Infectious Disease"/>
            <person name="Neafsey D."/>
            <person name="Hoffman S."/>
            <person name="Volkman S."/>
            <person name="Rosenthal P."/>
            <person name="Walker B."/>
            <person name="Young S.K."/>
            <person name="Zeng Q."/>
            <person name="Gargeya S."/>
            <person name="Fitzgerald M."/>
            <person name="Haas B."/>
            <person name="Abouelleil A."/>
            <person name="Allen A.W."/>
            <person name="Alvarado L."/>
            <person name="Arachchi H.M."/>
            <person name="Berlin A.M."/>
            <person name="Chapman S.B."/>
            <person name="Gainer-Dewar J."/>
            <person name="Goldberg J."/>
            <person name="Griggs A."/>
            <person name="Gujja S."/>
            <person name="Hansen M."/>
            <person name="Howarth C."/>
            <person name="Imamovic A."/>
            <person name="Ireland A."/>
            <person name="Larimer J."/>
            <person name="McCowan C."/>
            <person name="Murphy C."/>
            <person name="Pearson M."/>
            <person name="Poon T.W."/>
            <person name="Priest M."/>
            <person name="Roberts A."/>
            <person name="Saif S."/>
            <person name="Shea T."/>
            <person name="Sisk P."/>
            <person name="Sykes S."/>
            <person name="Wortman J."/>
            <person name="Nusbaum C."/>
            <person name="Birren B."/>
        </authorList>
    </citation>
    <scope>NUCLEOTIDE SEQUENCE [LARGE SCALE GENOMIC DNA]</scope>
    <source>
        <strain evidence="4 5">FCH/4</strain>
    </source>
</reference>
<dbReference type="InterPro" id="IPR055164">
    <property type="entry name" value="EDR1/CTR1/ARMC3-like_pept-like"/>
</dbReference>
<organism evidence="4 5">
    <name type="scientific">Plasmodium falciparum FCH/4</name>
    <dbReference type="NCBI Taxonomy" id="1036724"/>
    <lineage>
        <taxon>Eukaryota</taxon>
        <taxon>Sar</taxon>
        <taxon>Alveolata</taxon>
        <taxon>Apicomplexa</taxon>
        <taxon>Aconoidasida</taxon>
        <taxon>Haemosporida</taxon>
        <taxon>Plasmodiidae</taxon>
        <taxon>Plasmodium</taxon>
        <taxon>Plasmodium (Laverania)</taxon>
    </lineage>
</organism>
<dbReference type="Pfam" id="PF14381">
    <property type="entry name" value="EDR1_CTR1_ARMC3_pept"/>
    <property type="match status" value="1"/>
</dbReference>
<dbReference type="EMBL" id="KI927882">
    <property type="protein sequence ID" value="ETW30860.1"/>
    <property type="molecule type" value="Genomic_DNA"/>
</dbReference>
<accession>A0A024VRM2</accession>
<evidence type="ECO:0000256" key="1">
    <source>
        <dbReference type="SAM" id="Coils"/>
    </source>
</evidence>
<dbReference type="AlphaFoldDB" id="A0A024VRM2"/>
<feature type="compositionally biased region" description="Basic residues" evidence="2">
    <location>
        <begin position="253"/>
        <end position="265"/>
    </location>
</feature>
<proteinExistence type="predicted"/>
<gene>
    <name evidence="4" type="ORF">PFFCH_01656</name>
</gene>
<reference evidence="4 5" key="2">
    <citation type="submission" date="2013-02" db="EMBL/GenBank/DDBJ databases">
        <title>The Genome Sequence of Plasmodium falciparum FCH/4.</title>
        <authorList>
            <consortium name="The Broad Institute Genome Sequencing Platform"/>
            <consortium name="The Broad Institute Genome Sequencing Center for Infectious Disease"/>
            <person name="Neafsey D."/>
            <person name="Cheeseman I."/>
            <person name="Volkman S."/>
            <person name="Adams J."/>
            <person name="Walker B."/>
            <person name="Young S.K."/>
            <person name="Zeng Q."/>
            <person name="Gargeya S."/>
            <person name="Fitzgerald M."/>
            <person name="Haas B."/>
            <person name="Abouelleil A."/>
            <person name="Alvarado L."/>
            <person name="Arachchi H.M."/>
            <person name="Berlin A.M."/>
            <person name="Chapman S.B."/>
            <person name="Dewar J."/>
            <person name="Goldberg J."/>
            <person name="Griggs A."/>
            <person name="Gujja S."/>
            <person name="Hansen M."/>
            <person name="Howarth C."/>
            <person name="Imamovic A."/>
            <person name="Larimer J."/>
            <person name="McCowan C."/>
            <person name="Murphy C."/>
            <person name="Neiman D."/>
            <person name="Pearson M."/>
            <person name="Priest M."/>
            <person name="Roberts A."/>
            <person name="Saif S."/>
            <person name="Shea T."/>
            <person name="Sisk P."/>
            <person name="Sykes S."/>
            <person name="Wortman J."/>
            <person name="Nusbaum C."/>
            <person name="Birren B."/>
        </authorList>
    </citation>
    <scope>NUCLEOTIDE SEQUENCE [LARGE SCALE GENOMIC DNA]</scope>
    <source>
        <strain evidence="4 5">FCH/4</strain>
    </source>
</reference>
<dbReference type="Proteomes" id="UP000030656">
    <property type="component" value="Unassembled WGS sequence"/>
</dbReference>